<evidence type="ECO:0000256" key="4">
    <source>
        <dbReference type="ARBA" id="ARBA00022989"/>
    </source>
</evidence>
<dbReference type="InterPro" id="IPR012337">
    <property type="entry name" value="RNaseH-like_sf"/>
</dbReference>
<evidence type="ECO:0000256" key="7">
    <source>
        <dbReference type="SAM" id="Phobius"/>
    </source>
</evidence>
<dbReference type="AlphaFoldDB" id="A0ABD1KL33"/>
<organism evidence="12 13">
    <name type="scientific">Coilia grayii</name>
    <name type="common">Gray's grenadier anchovy</name>
    <dbReference type="NCBI Taxonomy" id="363190"/>
    <lineage>
        <taxon>Eukaryota</taxon>
        <taxon>Metazoa</taxon>
        <taxon>Chordata</taxon>
        <taxon>Craniata</taxon>
        <taxon>Vertebrata</taxon>
        <taxon>Euteleostomi</taxon>
        <taxon>Actinopterygii</taxon>
        <taxon>Neopterygii</taxon>
        <taxon>Teleostei</taxon>
        <taxon>Clupei</taxon>
        <taxon>Clupeiformes</taxon>
        <taxon>Clupeoidei</taxon>
        <taxon>Engraulidae</taxon>
        <taxon>Coilinae</taxon>
        <taxon>Coilia</taxon>
    </lineage>
</organism>
<evidence type="ECO:0000259" key="11">
    <source>
        <dbReference type="Pfam" id="PF23487"/>
    </source>
</evidence>
<keyword evidence="4 7" id="KW-1133">Transmembrane helix</keyword>
<keyword evidence="3 7" id="KW-0812">Transmembrane</keyword>
<comment type="caution">
    <text evidence="12">The sequence shown here is derived from an EMBL/GenBank/DDBJ whole genome shotgun (WGS) entry which is preliminary data.</text>
</comment>
<feature type="domain" description="Transmembrane protein family 132 fourth" evidence="9">
    <location>
        <begin position="428"/>
        <end position="520"/>
    </location>
</feature>
<evidence type="ECO:0000313" key="13">
    <source>
        <dbReference type="Proteomes" id="UP001591681"/>
    </source>
</evidence>
<dbReference type="Pfam" id="PF23487">
    <property type="entry name" value="Ig_TMEM132_6th"/>
    <property type="match status" value="1"/>
</dbReference>
<reference evidence="12 13" key="1">
    <citation type="submission" date="2024-09" db="EMBL/GenBank/DDBJ databases">
        <title>A chromosome-level genome assembly of Gray's grenadier anchovy, Coilia grayii.</title>
        <authorList>
            <person name="Fu Z."/>
        </authorList>
    </citation>
    <scope>NUCLEOTIDE SEQUENCE [LARGE SCALE GENOMIC DNA]</scope>
    <source>
        <strain evidence="12">G4</strain>
        <tissue evidence="12">Muscle</tissue>
    </source>
</reference>
<dbReference type="InterPro" id="IPR031437">
    <property type="entry name" value="Ig_TMEM132_4th"/>
</dbReference>
<dbReference type="InterPro" id="IPR026307">
    <property type="entry name" value="TMEM132"/>
</dbReference>
<keyword evidence="5 7" id="KW-0472">Membrane</keyword>
<feature type="transmembrane region" description="Helical" evidence="7">
    <location>
        <begin position="895"/>
        <end position="920"/>
    </location>
</feature>
<evidence type="ECO:0000313" key="12">
    <source>
        <dbReference type="EMBL" id="KAL2099852.1"/>
    </source>
</evidence>
<dbReference type="InterPro" id="IPR055424">
    <property type="entry name" value="Ig_TMEM132_6th"/>
</dbReference>
<dbReference type="Gene3D" id="3.30.420.10">
    <property type="entry name" value="Ribonuclease H-like superfamily/Ribonuclease H"/>
    <property type="match status" value="1"/>
</dbReference>
<feature type="compositionally biased region" description="Polar residues" evidence="6">
    <location>
        <begin position="83"/>
        <end position="95"/>
    </location>
</feature>
<feature type="region of interest" description="Disordered" evidence="6">
    <location>
        <begin position="74"/>
        <end position="95"/>
    </location>
</feature>
<evidence type="ECO:0000259" key="9">
    <source>
        <dbReference type="Pfam" id="PF16070"/>
    </source>
</evidence>
<feature type="domain" description="Transmembrane protein TMEM132 C-terminal" evidence="8">
    <location>
        <begin position="869"/>
        <end position="947"/>
    </location>
</feature>
<dbReference type="InterPro" id="IPR055423">
    <property type="entry name" value="Ig_TMEM132_5th"/>
</dbReference>
<dbReference type="InterPro" id="IPR036397">
    <property type="entry name" value="RNaseH_sf"/>
</dbReference>
<feature type="domain" description="Transmembrane protein TMEM132 sixth" evidence="11">
    <location>
        <begin position="665"/>
        <end position="780"/>
    </location>
</feature>
<dbReference type="Proteomes" id="UP001591681">
    <property type="component" value="Unassembled WGS sequence"/>
</dbReference>
<feature type="domain" description="Transmembrane protein TMEM132 fifth" evidence="10">
    <location>
        <begin position="524"/>
        <end position="664"/>
    </location>
</feature>
<dbReference type="PANTHER" id="PTHR13388">
    <property type="entry name" value="DETONATOR, ISOFORM E"/>
    <property type="match status" value="1"/>
</dbReference>
<evidence type="ECO:0000256" key="2">
    <source>
        <dbReference type="ARBA" id="ARBA00006166"/>
    </source>
</evidence>
<dbReference type="InterPro" id="IPR031436">
    <property type="entry name" value="TMEM132_C"/>
</dbReference>
<evidence type="ECO:0000259" key="10">
    <source>
        <dbReference type="Pfam" id="PF23486"/>
    </source>
</evidence>
<keyword evidence="13" id="KW-1185">Reference proteome</keyword>
<evidence type="ECO:0000259" key="8">
    <source>
        <dbReference type="Pfam" id="PF15706"/>
    </source>
</evidence>
<gene>
    <name evidence="12" type="ORF">ACEWY4_004246</name>
</gene>
<comment type="similarity">
    <text evidence="2">Belongs to the TMEM132 family.</text>
</comment>
<evidence type="ECO:0000256" key="6">
    <source>
        <dbReference type="SAM" id="MobiDB-lite"/>
    </source>
</evidence>
<dbReference type="Pfam" id="PF23486">
    <property type="entry name" value="Ig_TMEM132_5th"/>
    <property type="match status" value="1"/>
</dbReference>
<sequence length="1083" mass="119502">MEKAAAAAQAEAEILEAAVGEYEQSPPQHRKNIVLTQNPIELHGENAAVQMPVQQPGHLSLQSVSANTLNTFTASPDAKPPLTSHSPVPQPTMDNGVQSCRNEVRDNHKLRELGDILMEVEAARIDGYLPGLSYLNTSRGVSPIVQKLPHNLQEKWITVGSRYKEQHRVPYPPFSVFVNFICEQARTRNDPSFASITGSWCGAKTEKSYITSDQGTNFVGACKELKMNSEDPELTSYLQDQGSTWTFNPPHSSHMGGVWERMIGVARRILDALLLKTKPLHLTHEVLVTLMSEVMAIMNARPLVPVSSDPDMPTVLTPAMLLTQKMDPVSPPPGEHDLKDLYSKQWKQVQALADAFWKRWRQEYLTSLQPRRKWHVDKPNLSKGDVVLLKDAQVKRNEWPVGVVVNAIPSKDSKVRKVDIKVVKQGTQKDTEILNTAVLTGKTVAVPVKVVTVGTDGSVTDVTESVECHSTDEDVVKVSERCDYVFVNGKETSGRVGMLVNFTYSYLSAQLEVSVWMPRLPLHIELSDPELSQIKGWRVLSASTGQRSGGRRDEEEEEDERMRRERGCGPQYQSSTVRVLTHFTAEQAERTASPADFLLGSDWQVDVTELVRDSLRVLDRRVARLQEGAVLMGLDAGTTKVQVMSPLSDSVLAERMVRVLDEKVSITELGVQLVSGLSLNLQLSPGSNRAIVATATTQELMQSPKQEALISAWLQFSDGSMTPLDLYDPSLFVLSATSLNERVVGVRQDPMWKWPMVVTKGEGQGQLVKVEMFNAEACQKSKRRSVLATGTGNVHVRFGLDDDDRVDGRDRRYRPNAPYYGGSISDMEAGIMNRGSATKTAASPGRPSGGRVSTDAGLNVPVDFAEFPTQPEVPGGRSMDEELLQARRGLTDLEIGMYALLGVFCLAILVFLINCISYALKYRNKQLPLEGQETMAHAHDWVWLGQEGELLEGPHGLCLQQDDLGSILDSGLGLEEGSHLLNGVSMQKSVQGQVHRSAHEMGACPGKEHKAEPLNSPTTKRKRVKFTTFGSSKSNNGCPGISPLALAQNNDIKWVCPDIELGDSKELRNYMERLNENASKSLA</sequence>
<proteinExistence type="inferred from homology"/>
<evidence type="ECO:0008006" key="14">
    <source>
        <dbReference type="Google" id="ProtNLM"/>
    </source>
</evidence>
<comment type="subcellular location">
    <subcellularLocation>
        <location evidence="1">Membrane</location>
        <topology evidence="1">Single-pass type I membrane protein</topology>
    </subcellularLocation>
</comment>
<dbReference type="Pfam" id="PF15706">
    <property type="entry name" value="TMEM132_C"/>
    <property type="match status" value="1"/>
</dbReference>
<dbReference type="SUPFAM" id="SSF53098">
    <property type="entry name" value="Ribonuclease H-like"/>
    <property type="match status" value="1"/>
</dbReference>
<accession>A0ABD1KL33</accession>
<evidence type="ECO:0000256" key="1">
    <source>
        <dbReference type="ARBA" id="ARBA00004479"/>
    </source>
</evidence>
<evidence type="ECO:0000256" key="3">
    <source>
        <dbReference type="ARBA" id="ARBA00022692"/>
    </source>
</evidence>
<dbReference type="Pfam" id="PF16070">
    <property type="entry name" value="Ig_TMEM132_4th"/>
    <property type="match status" value="1"/>
</dbReference>
<dbReference type="GO" id="GO:0016020">
    <property type="term" value="C:membrane"/>
    <property type="evidence" value="ECO:0007669"/>
    <property type="project" value="UniProtKB-SubCell"/>
</dbReference>
<dbReference type="PANTHER" id="PTHR13388:SF25">
    <property type="entry name" value="SI:DKEY-112M2.1"/>
    <property type="match status" value="1"/>
</dbReference>
<evidence type="ECO:0000256" key="5">
    <source>
        <dbReference type="ARBA" id="ARBA00023136"/>
    </source>
</evidence>
<feature type="region of interest" description="Disordered" evidence="6">
    <location>
        <begin position="542"/>
        <end position="568"/>
    </location>
</feature>
<name>A0ABD1KL33_9TELE</name>
<protein>
    <recommendedName>
        <fullName evidence="14">Transmembrane protein 132C-like</fullName>
    </recommendedName>
</protein>
<dbReference type="EMBL" id="JBHFQA010000004">
    <property type="protein sequence ID" value="KAL2099852.1"/>
    <property type="molecule type" value="Genomic_DNA"/>
</dbReference>